<dbReference type="OrthoDB" id="9799368at2"/>
<dbReference type="Gene3D" id="1.10.10.10">
    <property type="entry name" value="Winged helix-like DNA-binding domain superfamily/Winged helix DNA-binding domain"/>
    <property type="match status" value="1"/>
</dbReference>
<dbReference type="EMBL" id="JBDXMI010000001">
    <property type="protein sequence ID" value="MEO9386654.1"/>
    <property type="molecule type" value="Genomic_DNA"/>
</dbReference>
<name>A0A344UFS8_9NEIS</name>
<evidence type="ECO:0000313" key="4">
    <source>
        <dbReference type="Proteomes" id="UP000252038"/>
    </source>
</evidence>
<dbReference type="AlphaFoldDB" id="A0A344UFS8"/>
<evidence type="ECO:0000313" key="2">
    <source>
        <dbReference type="EMBL" id="AXE34126.1"/>
    </source>
</evidence>
<reference evidence="2 4" key="1">
    <citation type="submission" date="2018-05" db="EMBL/GenBank/DDBJ databases">
        <title>Genome sequencing, assembly and analysis of the novel insecticidal bacterium, Chromobacterium phragmitis.</title>
        <authorList>
            <person name="Sparks M.E."/>
            <person name="Blackburn M.B."/>
            <person name="Gundersen-Rindal D.E."/>
        </authorList>
    </citation>
    <scope>NUCLEOTIDE SEQUENCE [LARGE SCALE GENOMIC DNA]</scope>
    <source>
        <strain evidence="2">IIBBL 274-1</strain>
    </source>
</reference>
<gene>
    <name evidence="3" type="ORF">ABI908_21375</name>
    <name evidence="2" type="ORF">DK843_07310</name>
</gene>
<feature type="domain" description="HTH marR-type" evidence="1">
    <location>
        <begin position="17"/>
        <end position="149"/>
    </location>
</feature>
<dbReference type="Pfam" id="PF12802">
    <property type="entry name" value="MarR_2"/>
    <property type="match status" value="1"/>
</dbReference>
<dbReference type="KEGG" id="chri:DK842_01825"/>
<dbReference type="Proteomes" id="UP000252038">
    <property type="component" value="Chromosome"/>
</dbReference>
<dbReference type="InterPro" id="IPR039422">
    <property type="entry name" value="MarR/SlyA-like"/>
</dbReference>
<dbReference type="SUPFAM" id="SSF46785">
    <property type="entry name" value="Winged helix' DNA-binding domain"/>
    <property type="match status" value="1"/>
</dbReference>
<accession>A0A344UFS8</accession>
<dbReference type="KEGG" id="chrb:DK843_07310"/>
<sequence>MSQSVAASKEAETGLDTRAAIEIFYYAYKALTAKPDEMLARRGLARVHHRILFFVARYPKLSVKDLLAFLGVTKQAINIPLRQLMEMELILSQPAPHDKRVKQLTLSEEGARLEESLHREQQRVLQTAFDDCGDKATRDWFMINGKLSEHMMP</sequence>
<dbReference type="InterPro" id="IPR036388">
    <property type="entry name" value="WH-like_DNA-bd_sf"/>
</dbReference>
<dbReference type="GO" id="GO:0006950">
    <property type="term" value="P:response to stress"/>
    <property type="evidence" value="ECO:0007669"/>
    <property type="project" value="TreeGrafter"/>
</dbReference>
<keyword evidence="5" id="KW-1185">Reference proteome</keyword>
<dbReference type="RefSeq" id="WP_114059833.1">
    <property type="nucleotide sequence ID" value="NZ_CP029495.1"/>
</dbReference>
<dbReference type="EMBL" id="CP029554">
    <property type="protein sequence ID" value="AXE34126.1"/>
    <property type="molecule type" value="Genomic_DNA"/>
</dbReference>
<dbReference type="PANTHER" id="PTHR33164:SF44">
    <property type="entry name" value="TRANSCRIPTIONAL REGULATORY PROTEIN"/>
    <property type="match status" value="1"/>
</dbReference>
<dbReference type="GO" id="GO:0003700">
    <property type="term" value="F:DNA-binding transcription factor activity"/>
    <property type="evidence" value="ECO:0007669"/>
    <property type="project" value="InterPro"/>
</dbReference>
<proteinExistence type="predicted"/>
<evidence type="ECO:0000313" key="5">
    <source>
        <dbReference type="Proteomes" id="UP001462502"/>
    </source>
</evidence>
<dbReference type="InterPro" id="IPR000835">
    <property type="entry name" value="HTH_MarR-typ"/>
</dbReference>
<dbReference type="InterPro" id="IPR036390">
    <property type="entry name" value="WH_DNA-bd_sf"/>
</dbReference>
<protein>
    <submittedName>
        <fullName evidence="2">MarR family transcriptional regulator</fullName>
    </submittedName>
</protein>
<dbReference type="PROSITE" id="PS50995">
    <property type="entry name" value="HTH_MARR_2"/>
    <property type="match status" value="1"/>
</dbReference>
<evidence type="ECO:0000313" key="3">
    <source>
        <dbReference type="EMBL" id="MEO9386654.1"/>
    </source>
</evidence>
<evidence type="ECO:0000259" key="1">
    <source>
        <dbReference type="PROSITE" id="PS50995"/>
    </source>
</evidence>
<dbReference type="Proteomes" id="UP001462502">
    <property type="component" value="Unassembled WGS sequence"/>
</dbReference>
<dbReference type="SMART" id="SM00347">
    <property type="entry name" value="HTH_MARR"/>
    <property type="match status" value="1"/>
</dbReference>
<organism evidence="2 4">
    <name type="scientific">Chromobacterium phragmitis</name>
    <dbReference type="NCBI Taxonomy" id="2202141"/>
    <lineage>
        <taxon>Bacteria</taxon>
        <taxon>Pseudomonadati</taxon>
        <taxon>Pseudomonadota</taxon>
        <taxon>Betaproteobacteria</taxon>
        <taxon>Neisseriales</taxon>
        <taxon>Chromobacteriaceae</taxon>
        <taxon>Chromobacterium</taxon>
    </lineage>
</organism>
<reference evidence="3 5" key="2">
    <citation type="submission" date="2024-05" db="EMBL/GenBank/DDBJ databases">
        <authorList>
            <person name="De Oliveira J.P."/>
            <person name="Noriler S.A."/>
            <person name="De Oliveira A.G."/>
            <person name="Sipoli D.S."/>
        </authorList>
    </citation>
    <scope>NUCLEOTIDE SEQUENCE [LARGE SCALE GENOMIC DNA]</scope>
    <source>
        <strain evidence="3 5">LABIM192</strain>
    </source>
</reference>
<dbReference type="PANTHER" id="PTHR33164">
    <property type="entry name" value="TRANSCRIPTIONAL REGULATOR, MARR FAMILY"/>
    <property type="match status" value="1"/>
</dbReference>